<protein>
    <submittedName>
        <fullName evidence="1">C_GCAxxG_C_C family probable redox protein</fullName>
    </submittedName>
</protein>
<proteinExistence type="predicted"/>
<sequence length="198" mass="21626">MAAFKAIGVKKEDRVKRDDAPLGDLSELFRQKAENLYRHHRWYCSEAVLLTFNKAFRCGLSDEMVVGLASGLPEGLGGSGCLCGALSGATVALGLVRGTVKGLRSRKEVRTATAALHEGFKERFGATCCRVLTRKVRHDPQRHFDQCAGLTGTAAQMAARILLERWPELDGRLDRAFLMQHEGAVAGRIKKAAALIFS</sequence>
<dbReference type="OrthoDB" id="3192408at2"/>
<dbReference type="STRING" id="1121390.SAMN02746041_01822"/>
<name>A0A1W1XIS4_9BACT</name>
<organism evidence="1 2">
    <name type="scientific">Desulfacinum hydrothermale DSM 13146</name>
    <dbReference type="NCBI Taxonomy" id="1121390"/>
    <lineage>
        <taxon>Bacteria</taxon>
        <taxon>Pseudomonadati</taxon>
        <taxon>Thermodesulfobacteriota</taxon>
        <taxon>Syntrophobacteria</taxon>
        <taxon>Syntrophobacterales</taxon>
        <taxon>Syntrophobacteraceae</taxon>
        <taxon>Desulfacinum</taxon>
    </lineage>
</organism>
<dbReference type="Pfam" id="PF09719">
    <property type="entry name" value="C_GCAxxG_C_C"/>
    <property type="match status" value="1"/>
</dbReference>
<keyword evidence="2" id="KW-1185">Reference proteome</keyword>
<evidence type="ECO:0000313" key="2">
    <source>
        <dbReference type="Proteomes" id="UP000192783"/>
    </source>
</evidence>
<dbReference type="InterPro" id="IPR010181">
    <property type="entry name" value="CGCAxxGCC_motif"/>
</dbReference>
<dbReference type="AlphaFoldDB" id="A0A1W1XIS4"/>
<accession>A0A1W1XIS4</accession>
<dbReference type="EMBL" id="FWXF01000008">
    <property type="protein sequence ID" value="SMC23727.1"/>
    <property type="molecule type" value="Genomic_DNA"/>
</dbReference>
<dbReference type="Proteomes" id="UP000192783">
    <property type="component" value="Unassembled WGS sequence"/>
</dbReference>
<dbReference type="NCBIfam" id="TIGR01909">
    <property type="entry name" value="C_GCAxxG_C_C"/>
    <property type="match status" value="1"/>
</dbReference>
<reference evidence="1 2" key="1">
    <citation type="submission" date="2017-04" db="EMBL/GenBank/DDBJ databases">
        <authorList>
            <person name="Afonso C.L."/>
            <person name="Miller P.J."/>
            <person name="Scott M.A."/>
            <person name="Spackman E."/>
            <person name="Goraichik I."/>
            <person name="Dimitrov K.M."/>
            <person name="Suarez D.L."/>
            <person name="Swayne D.E."/>
        </authorList>
    </citation>
    <scope>NUCLEOTIDE SEQUENCE [LARGE SCALE GENOMIC DNA]</scope>
    <source>
        <strain evidence="1 2">DSM 13146</strain>
    </source>
</reference>
<gene>
    <name evidence="1" type="ORF">SAMN02746041_01822</name>
</gene>
<evidence type="ECO:0000313" key="1">
    <source>
        <dbReference type="EMBL" id="SMC23727.1"/>
    </source>
</evidence>